<dbReference type="InterPro" id="IPR025159">
    <property type="entry name" value="AbiEi_N"/>
</dbReference>
<dbReference type="RefSeq" id="WP_123222901.1">
    <property type="nucleotide sequence ID" value="NZ_RJSF01000039.1"/>
</dbReference>
<reference evidence="2 3" key="1">
    <citation type="submission" date="2018-11" db="EMBL/GenBank/DDBJ databases">
        <authorList>
            <person name="Li F."/>
        </authorList>
    </citation>
    <scope>NUCLEOTIDE SEQUENCE [LARGE SCALE GENOMIC DNA]</scope>
    <source>
        <strain evidence="2 3">Gsoil 818</strain>
    </source>
</reference>
<name>A0A3N0GQX0_9ACTN</name>
<sequence length="299" mass="31777">MDTSPAPLVALPLGPVVPRLPVEEPFTAAMAARAGLGRGVLDRLHRSGRVRRLLRGVYVDATVPLSVAVRARALRLVVGEQVVVGTTAAWLHGVDLPRADPQAPAPIEVHGRSRHRYADRPVRYADRDLAVVAGVRCTTPLRTALDLGRQLAPDRALAALDGLLRLGAFGHAALLAELPRFGGQPGIVQLRELAAICDGRADGAAESVLRLRWLHGRLPTPSPGLVVRPGGTRLALGLEAHRFGALLTGGQGEPDLATLSALGWRIVVLGPDRVLRGDAALVTGHLEREFHLHLLDQVG</sequence>
<dbReference type="Pfam" id="PF13338">
    <property type="entry name" value="AbiEi_4"/>
    <property type="match status" value="1"/>
</dbReference>
<proteinExistence type="predicted"/>
<keyword evidence="3" id="KW-1185">Reference proteome</keyword>
<evidence type="ECO:0000259" key="1">
    <source>
        <dbReference type="Pfam" id="PF13338"/>
    </source>
</evidence>
<dbReference type="EMBL" id="RJSF01000039">
    <property type="protein sequence ID" value="RNM14562.1"/>
    <property type="molecule type" value="Genomic_DNA"/>
</dbReference>
<organism evidence="2 3">
    <name type="scientific">Nocardioides pocheonensis</name>
    <dbReference type="NCBI Taxonomy" id="661485"/>
    <lineage>
        <taxon>Bacteria</taxon>
        <taxon>Bacillati</taxon>
        <taxon>Actinomycetota</taxon>
        <taxon>Actinomycetes</taxon>
        <taxon>Propionibacteriales</taxon>
        <taxon>Nocardioidaceae</taxon>
        <taxon>Nocardioides</taxon>
    </lineage>
</organism>
<protein>
    <recommendedName>
        <fullName evidence="1">AbiEi antitoxin N-terminal domain-containing protein</fullName>
    </recommendedName>
</protein>
<dbReference type="AlphaFoldDB" id="A0A3N0GQX0"/>
<dbReference type="Proteomes" id="UP000279994">
    <property type="component" value="Unassembled WGS sequence"/>
</dbReference>
<comment type="caution">
    <text evidence="2">The sequence shown here is derived from an EMBL/GenBank/DDBJ whole genome shotgun (WGS) entry which is preliminary data.</text>
</comment>
<gene>
    <name evidence="2" type="ORF">EFL26_10775</name>
</gene>
<evidence type="ECO:0000313" key="2">
    <source>
        <dbReference type="EMBL" id="RNM14562.1"/>
    </source>
</evidence>
<evidence type="ECO:0000313" key="3">
    <source>
        <dbReference type="Proteomes" id="UP000279994"/>
    </source>
</evidence>
<dbReference type="OrthoDB" id="5517693at2"/>
<accession>A0A3N0GQX0</accession>
<feature type="domain" description="AbiEi antitoxin N-terminal" evidence="1">
    <location>
        <begin position="26"/>
        <end position="59"/>
    </location>
</feature>